<feature type="domain" description="T-Q ester bond containing" evidence="6">
    <location>
        <begin position="947"/>
        <end position="1068"/>
    </location>
</feature>
<evidence type="ECO:0000259" key="7">
    <source>
        <dbReference type="Pfam" id="PF20610"/>
    </source>
</evidence>
<name>A0A369M0C8_9ACTN</name>
<dbReference type="EMBL" id="PPTS01000004">
    <property type="protein sequence ID" value="RDB65221.1"/>
    <property type="molecule type" value="Genomic_DNA"/>
</dbReference>
<feature type="transmembrane region" description="Helical" evidence="4">
    <location>
        <begin position="1215"/>
        <end position="1237"/>
    </location>
</feature>
<evidence type="ECO:0008006" key="10">
    <source>
        <dbReference type="Google" id="ProtNLM"/>
    </source>
</evidence>
<comment type="caution">
    <text evidence="8">The sequence shown here is derived from an EMBL/GenBank/DDBJ whole genome shotgun (WGS) entry which is preliminary data.</text>
</comment>
<feature type="domain" description="SpaA-like prealbumin fold" evidence="5">
    <location>
        <begin position="733"/>
        <end position="827"/>
    </location>
</feature>
<keyword evidence="4" id="KW-0812">Transmembrane</keyword>
<dbReference type="PANTHER" id="PTHR36108:SF13">
    <property type="entry name" value="COLOSSIN-B-RELATED"/>
    <property type="match status" value="1"/>
</dbReference>
<evidence type="ECO:0000256" key="1">
    <source>
        <dbReference type="ARBA" id="ARBA00007257"/>
    </source>
</evidence>
<reference evidence="8 9" key="1">
    <citation type="journal article" date="2018" name="Elife">
        <title>Discovery and characterization of a prevalent human gut bacterial enzyme sufficient for the inactivation of a family of plant toxins.</title>
        <authorList>
            <person name="Koppel N."/>
            <person name="Bisanz J.E."/>
            <person name="Pandelia M.E."/>
            <person name="Turnbaugh P.J."/>
            <person name="Balskus E.P."/>
        </authorList>
    </citation>
    <scope>NUCLEOTIDE SEQUENCE [LARGE SCALE GENOMIC DNA]</scope>
    <source>
        <strain evidence="8 9">3C</strain>
    </source>
</reference>
<organism evidence="8 9">
    <name type="scientific">Gordonibacter pamelaeae</name>
    <dbReference type="NCBI Taxonomy" id="471189"/>
    <lineage>
        <taxon>Bacteria</taxon>
        <taxon>Bacillati</taxon>
        <taxon>Actinomycetota</taxon>
        <taxon>Coriobacteriia</taxon>
        <taxon>Eggerthellales</taxon>
        <taxon>Eggerthellaceae</taxon>
        <taxon>Gordonibacter</taxon>
    </lineage>
</organism>
<gene>
    <name evidence="8" type="ORF">C1877_07695</name>
</gene>
<keyword evidence="2" id="KW-0964">Secreted</keyword>
<feature type="domain" description="Thioester" evidence="7">
    <location>
        <begin position="53"/>
        <end position="166"/>
    </location>
</feature>
<dbReference type="GeneID" id="78359575"/>
<evidence type="ECO:0000259" key="6">
    <source>
        <dbReference type="Pfam" id="PF18202"/>
    </source>
</evidence>
<keyword evidence="9" id="KW-1185">Reference proteome</keyword>
<dbReference type="Pfam" id="PF17802">
    <property type="entry name" value="SpaA"/>
    <property type="match status" value="4"/>
</dbReference>
<keyword evidence="3" id="KW-0732">Signal</keyword>
<dbReference type="SUPFAM" id="SSF49478">
    <property type="entry name" value="Cna protein B-type domain"/>
    <property type="match status" value="1"/>
</dbReference>
<feature type="domain" description="SpaA-like prealbumin fold" evidence="5">
    <location>
        <begin position="625"/>
        <end position="713"/>
    </location>
</feature>
<dbReference type="Pfam" id="PF18202">
    <property type="entry name" value="TQ"/>
    <property type="match status" value="2"/>
</dbReference>
<dbReference type="GO" id="GO:0005975">
    <property type="term" value="P:carbohydrate metabolic process"/>
    <property type="evidence" value="ECO:0007669"/>
    <property type="project" value="UniProtKB-ARBA"/>
</dbReference>
<dbReference type="NCBIfam" id="NF033903">
    <property type="entry name" value="VaFE_rpt"/>
    <property type="match status" value="2"/>
</dbReference>
<feature type="domain" description="SpaA-like prealbumin fold" evidence="5">
    <location>
        <begin position="266"/>
        <end position="317"/>
    </location>
</feature>
<dbReference type="AlphaFoldDB" id="A0A369M0C8"/>
<evidence type="ECO:0000256" key="3">
    <source>
        <dbReference type="ARBA" id="ARBA00022729"/>
    </source>
</evidence>
<evidence type="ECO:0000259" key="5">
    <source>
        <dbReference type="Pfam" id="PF17802"/>
    </source>
</evidence>
<feature type="domain" description="T-Q ester bond containing" evidence="6">
    <location>
        <begin position="1071"/>
        <end position="1190"/>
    </location>
</feature>
<comment type="similarity">
    <text evidence="1">Belongs to the serine-aspartate repeat-containing protein (SDr) family.</text>
</comment>
<dbReference type="Proteomes" id="UP000254000">
    <property type="component" value="Unassembled WGS sequence"/>
</dbReference>
<evidence type="ECO:0000313" key="9">
    <source>
        <dbReference type="Proteomes" id="UP000254000"/>
    </source>
</evidence>
<protein>
    <recommendedName>
        <fullName evidence="10">VaFE repeat-containing surface-anchored protein</fullName>
    </recommendedName>
</protein>
<evidence type="ECO:0000313" key="8">
    <source>
        <dbReference type="EMBL" id="RDB65221.1"/>
    </source>
</evidence>
<feature type="domain" description="SpaA-like prealbumin fold" evidence="5">
    <location>
        <begin position="840"/>
        <end position="924"/>
    </location>
</feature>
<keyword evidence="4" id="KW-0472">Membrane</keyword>
<keyword evidence="4" id="KW-1133">Transmembrane helix</keyword>
<sequence length="1256" mass="132885">MDESKEAARAASPEDVRGKLARCLLALLLAASSVAGVLSSLGAKEAHAAETAYLSVGGNIPYAGFFTTWMWADGQMAYCAQPSKATPSEGGYEKAPLSTASGRDAEAAADLWFGWGGPGFDYSMWPGAWYDGTPMNDARYAALTHIILSDTYSSNGDQAMHGCTQAFRSWCQQNVLGFDDSGSVINGDATGRLMCSRMGEVKQSFKAFQLYTGSFSQMIVSFSYTPYGSVELEKQSGNDAMSSGNDAYSLAAEYMLYSDEACTQAVSVMALDDSGRGRIDEVEPGDYWLKESKAASGFAIDEAAYAVTVESDKAATVAAGHVQDTPQSNAVDVVVAKADATTEKAQPQGDSALSGAEFTVEYYKGIYSSADEARASGSPERTWVLATDNEGKAHLNSDSKVSGDAFYYASDGTTPVIPLGTVLVTETKAPCGYNLDDGRGNAPETHLVKVESDNDRIEAVSTYNSPVAKDTVKRGDYRLVKEVPVSIYSEGAGDMPQDAKRVLVPGVEFQLINDSANPVVSPETGEEIAPGGVVCTITTDGNGLATTKDSNADANGWAKPEGWSAALAYGTYFVHEVIPADVAAKFKAEYGKTLLPIDDFKVTISDEGQYDPPVLVSNKIPQTPLKVVKADAETGKRIPLAASFELYDADGDLVTYTLHYPDEEVVSTWTTNERGELTLPMVLGEGCYFLKEVAAPEGYVLDSEPAAFTVSADYRGWDDPIVLTFEDAPQKGIVTVSKTDSETGSPVDGSTYIVKAEGDVSTPDGTLRYMDGQIVATLTTGADGRATSEPLYLGTYTVYEAKVKDGYALDVAEKSVALTYQGQEVSVFDEQIDVTDAPTELRLAKVDSLDGESPIEGAVFRVWSDAGDFDQTLKTDESGVIDLKYLKHGSYHLQEVAAAEGYVISDVDEDGNAKTHDFEVNDQGMATLDGDSMQAKLAIVVENMPKTMGTTAADGDSGTHEGQARSGMSIVDSVAYTGCIPGETYKVTGKLMDKATGQPVLDAEGNEITAEKEFVAEGFEGSVDIEFKFDGSGLAGASLVAFEAMHDAEGSIYMNHEDIDDEGQTVNVVDIATKAHDAETGTNQGTVGESATLVDEVGFEGLTPGSRYKLFTTLVDKATGEPVEDAAGNPMVIETNFVPEAPDGTVEAVFELDTADLAGKSLVFFEKLADDGDNVIAKHEDIGDEGQTIELPEPDVPQNPVGKGYPKTGADAAKVAAAASAAVIVGCGAAGAAYAAAKRRKKAGEEVEEPTAEPVE</sequence>
<accession>A0A369M0C8</accession>
<dbReference type="PANTHER" id="PTHR36108">
    <property type="entry name" value="COLOSSIN-B-RELATED"/>
    <property type="match status" value="1"/>
</dbReference>
<dbReference type="OrthoDB" id="3169232at2"/>
<evidence type="ECO:0000256" key="4">
    <source>
        <dbReference type="SAM" id="Phobius"/>
    </source>
</evidence>
<dbReference type="RefSeq" id="WP_114568868.1">
    <property type="nucleotide sequence ID" value="NZ_CABMMS010000004.1"/>
</dbReference>
<dbReference type="Pfam" id="PF20610">
    <property type="entry name" value="TED_2"/>
    <property type="match status" value="1"/>
</dbReference>
<evidence type="ECO:0000256" key="2">
    <source>
        <dbReference type="ARBA" id="ARBA00022525"/>
    </source>
</evidence>
<dbReference type="Gene3D" id="2.60.40.3930">
    <property type="match status" value="2"/>
</dbReference>
<dbReference type="Gene3D" id="2.60.40.10">
    <property type="entry name" value="Immunoglobulins"/>
    <property type="match status" value="5"/>
</dbReference>
<dbReference type="InterPro" id="IPR041033">
    <property type="entry name" value="SpaA_PFL_dom_1"/>
</dbReference>
<dbReference type="InterPro" id="IPR046751">
    <property type="entry name" value="TED_2"/>
</dbReference>
<dbReference type="InterPro" id="IPR013783">
    <property type="entry name" value="Ig-like_fold"/>
</dbReference>
<dbReference type="InterPro" id="IPR041100">
    <property type="entry name" value="TQ"/>
</dbReference>
<proteinExistence type="inferred from homology"/>